<dbReference type="PROSITE" id="PS50262">
    <property type="entry name" value="G_PROTEIN_RECEP_F1_2"/>
    <property type="match status" value="1"/>
</dbReference>
<evidence type="ECO:0000256" key="5">
    <source>
        <dbReference type="ARBA" id="ARBA00023040"/>
    </source>
</evidence>
<name>A0ABN8M622_9CNID</name>
<evidence type="ECO:0000259" key="10">
    <source>
        <dbReference type="PROSITE" id="PS50262"/>
    </source>
</evidence>
<dbReference type="CDD" id="cd00637">
    <property type="entry name" value="7tm_classA_rhodopsin-like"/>
    <property type="match status" value="1"/>
</dbReference>
<evidence type="ECO:0000256" key="3">
    <source>
        <dbReference type="ARBA" id="ARBA00022692"/>
    </source>
</evidence>
<keyword evidence="6 9" id="KW-0472">Membrane</keyword>
<dbReference type="InterPro" id="IPR017452">
    <property type="entry name" value="GPCR_Rhodpsn_7TM"/>
</dbReference>
<evidence type="ECO:0000256" key="2">
    <source>
        <dbReference type="ARBA" id="ARBA00022475"/>
    </source>
</evidence>
<proteinExistence type="predicted"/>
<evidence type="ECO:0000256" key="1">
    <source>
        <dbReference type="ARBA" id="ARBA00004651"/>
    </source>
</evidence>
<gene>
    <name evidence="11" type="ORF">PEVE_00017930</name>
</gene>
<feature type="transmembrane region" description="Helical" evidence="9">
    <location>
        <begin position="190"/>
        <end position="211"/>
    </location>
</feature>
<evidence type="ECO:0000256" key="4">
    <source>
        <dbReference type="ARBA" id="ARBA00022989"/>
    </source>
</evidence>
<feature type="transmembrane region" description="Helical" evidence="9">
    <location>
        <begin position="28"/>
        <end position="54"/>
    </location>
</feature>
<feature type="transmembrane region" description="Helical" evidence="9">
    <location>
        <begin position="277"/>
        <end position="300"/>
    </location>
</feature>
<dbReference type="InterPro" id="IPR000276">
    <property type="entry name" value="GPCR_Rhodpsn"/>
</dbReference>
<evidence type="ECO:0000313" key="12">
    <source>
        <dbReference type="Proteomes" id="UP001159427"/>
    </source>
</evidence>
<feature type="transmembrane region" description="Helical" evidence="9">
    <location>
        <begin position="144"/>
        <end position="170"/>
    </location>
</feature>
<feature type="transmembrane region" description="Helical" evidence="9">
    <location>
        <begin position="245"/>
        <end position="265"/>
    </location>
</feature>
<evidence type="ECO:0000256" key="8">
    <source>
        <dbReference type="ARBA" id="ARBA00023224"/>
    </source>
</evidence>
<reference evidence="11 12" key="1">
    <citation type="submission" date="2022-05" db="EMBL/GenBank/DDBJ databases">
        <authorList>
            <consortium name="Genoscope - CEA"/>
            <person name="William W."/>
        </authorList>
    </citation>
    <scope>NUCLEOTIDE SEQUENCE [LARGE SCALE GENOMIC DNA]</scope>
</reference>
<evidence type="ECO:0000256" key="7">
    <source>
        <dbReference type="ARBA" id="ARBA00023170"/>
    </source>
</evidence>
<protein>
    <recommendedName>
        <fullName evidence="10">G-protein coupled receptors family 1 profile domain-containing protein</fullName>
    </recommendedName>
</protein>
<dbReference type="Proteomes" id="UP001159427">
    <property type="component" value="Unassembled WGS sequence"/>
</dbReference>
<sequence>MIATDINTNSSEDTMDDGSYIQYLPIEAAFQAMSLIIIMLVAIAANTMNIIVVYRNSNMQTPRYMFIMNLAVGDLGVTLLSMPFSLVTCISRRWIMSDSLCQLHGFLGSFFFCVSIFTLTIMSIEQYYSLVKPLSRTITIRRAWYMIAAAWILSTLLSMGPEVGWGHFAYNSSTLSCGVAFPRSTLEKMYLLFLVLIAFVITLLIMAYAYIRILLTVRKHTDRIARYTKGGLEVMRLQRRITYTLLLVLLVFILCWLPFVFLIVLATRNTSVKELPYGLGVAAYWCGFFNSSVNPIIFVIRNDRFREGYREILSEIWYGLQCKRPPKIRTPQIKNTWYLNKRSGKEGETPKVMLRAFPSLSPVPDVELMSDHGDQDENGIEELITR</sequence>
<feature type="transmembrane region" description="Helical" evidence="9">
    <location>
        <begin position="66"/>
        <end position="86"/>
    </location>
</feature>
<comment type="subcellular location">
    <subcellularLocation>
        <location evidence="1">Cell membrane</location>
        <topology evidence="1">Multi-pass membrane protein</topology>
    </subcellularLocation>
</comment>
<keyword evidence="3 9" id="KW-0812">Transmembrane</keyword>
<keyword evidence="12" id="KW-1185">Reference proteome</keyword>
<comment type="caution">
    <text evidence="11">The sequence shown here is derived from an EMBL/GenBank/DDBJ whole genome shotgun (WGS) entry which is preliminary data.</text>
</comment>
<keyword evidence="4 9" id="KW-1133">Transmembrane helix</keyword>
<keyword evidence="5" id="KW-0297">G-protein coupled receptor</keyword>
<feature type="domain" description="G-protein coupled receptors family 1 profile" evidence="10">
    <location>
        <begin position="45"/>
        <end position="298"/>
    </location>
</feature>
<evidence type="ECO:0000313" key="11">
    <source>
        <dbReference type="EMBL" id="CAH3023054.1"/>
    </source>
</evidence>
<evidence type="ECO:0000256" key="6">
    <source>
        <dbReference type="ARBA" id="ARBA00023136"/>
    </source>
</evidence>
<keyword evidence="7" id="KW-0675">Receptor</keyword>
<dbReference type="Gene3D" id="1.20.1070.10">
    <property type="entry name" value="Rhodopsin 7-helix transmembrane proteins"/>
    <property type="match status" value="1"/>
</dbReference>
<feature type="transmembrane region" description="Helical" evidence="9">
    <location>
        <begin position="106"/>
        <end position="124"/>
    </location>
</feature>
<keyword evidence="2" id="KW-1003">Cell membrane</keyword>
<dbReference type="SUPFAM" id="SSF81321">
    <property type="entry name" value="Family A G protein-coupled receptor-like"/>
    <property type="match status" value="1"/>
</dbReference>
<dbReference type="EMBL" id="CALNXI010000245">
    <property type="protein sequence ID" value="CAH3023054.1"/>
    <property type="molecule type" value="Genomic_DNA"/>
</dbReference>
<dbReference type="PANTHER" id="PTHR22752">
    <property type="entry name" value="G PROTEIN-COUPLED RECEPTOR"/>
    <property type="match status" value="1"/>
</dbReference>
<keyword evidence="8" id="KW-0807">Transducer</keyword>
<dbReference type="PRINTS" id="PR00237">
    <property type="entry name" value="GPCRRHODOPSN"/>
</dbReference>
<accession>A0ABN8M622</accession>
<organism evidence="11 12">
    <name type="scientific">Porites evermanni</name>
    <dbReference type="NCBI Taxonomy" id="104178"/>
    <lineage>
        <taxon>Eukaryota</taxon>
        <taxon>Metazoa</taxon>
        <taxon>Cnidaria</taxon>
        <taxon>Anthozoa</taxon>
        <taxon>Hexacorallia</taxon>
        <taxon>Scleractinia</taxon>
        <taxon>Fungiina</taxon>
        <taxon>Poritidae</taxon>
        <taxon>Porites</taxon>
    </lineage>
</organism>
<evidence type="ECO:0000256" key="9">
    <source>
        <dbReference type="SAM" id="Phobius"/>
    </source>
</evidence>
<dbReference type="Pfam" id="PF00001">
    <property type="entry name" value="7tm_1"/>
    <property type="match status" value="1"/>
</dbReference>